<proteinExistence type="predicted"/>
<organism evidence="1">
    <name type="scientific">Rhizophora mucronata</name>
    <name type="common">Asiatic mangrove</name>
    <dbReference type="NCBI Taxonomy" id="61149"/>
    <lineage>
        <taxon>Eukaryota</taxon>
        <taxon>Viridiplantae</taxon>
        <taxon>Streptophyta</taxon>
        <taxon>Embryophyta</taxon>
        <taxon>Tracheophyta</taxon>
        <taxon>Spermatophyta</taxon>
        <taxon>Magnoliopsida</taxon>
        <taxon>eudicotyledons</taxon>
        <taxon>Gunneridae</taxon>
        <taxon>Pentapetalae</taxon>
        <taxon>rosids</taxon>
        <taxon>fabids</taxon>
        <taxon>Malpighiales</taxon>
        <taxon>Rhizophoraceae</taxon>
        <taxon>Rhizophora</taxon>
    </lineage>
</organism>
<protein>
    <submittedName>
        <fullName evidence="1">Uncharacterized protein</fullName>
    </submittedName>
</protein>
<dbReference type="EMBL" id="GGEC01090812">
    <property type="protein sequence ID" value="MBX71296.1"/>
    <property type="molecule type" value="Transcribed_RNA"/>
</dbReference>
<reference evidence="1" key="1">
    <citation type="submission" date="2018-02" db="EMBL/GenBank/DDBJ databases">
        <title>Rhizophora mucronata_Transcriptome.</title>
        <authorList>
            <person name="Meera S.P."/>
            <person name="Sreeshan A."/>
            <person name="Augustine A."/>
        </authorList>
    </citation>
    <scope>NUCLEOTIDE SEQUENCE</scope>
    <source>
        <tissue evidence="1">Leaf</tissue>
    </source>
</reference>
<name>A0A2P2QWC4_RHIMU</name>
<dbReference type="AlphaFoldDB" id="A0A2P2QWC4"/>
<accession>A0A2P2QWC4</accession>
<evidence type="ECO:0000313" key="1">
    <source>
        <dbReference type="EMBL" id="MBX71296.1"/>
    </source>
</evidence>
<sequence length="27" mass="2808">MTCYNAIQVGNGVIMMVETGFNAAVAC</sequence>